<dbReference type="PROSITE" id="PS50958">
    <property type="entry name" value="SMB_2"/>
    <property type="match status" value="1"/>
</dbReference>
<evidence type="ECO:0000256" key="2">
    <source>
        <dbReference type="SAM" id="SignalP"/>
    </source>
</evidence>
<gene>
    <name evidence="4" type="ORF">PoB_002393200</name>
</gene>
<organism evidence="4 5">
    <name type="scientific">Plakobranchus ocellatus</name>
    <dbReference type="NCBI Taxonomy" id="259542"/>
    <lineage>
        <taxon>Eukaryota</taxon>
        <taxon>Metazoa</taxon>
        <taxon>Spiralia</taxon>
        <taxon>Lophotrochozoa</taxon>
        <taxon>Mollusca</taxon>
        <taxon>Gastropoda</taxon>
        <taxon>Heterobranchia</taxon>
        <taxon>Euthyneura</taxon>
        <taxon>Panpulmonata</taxon>
        <taxon>Sacoglossa</taxon>
        <taxon>Placobranchoidea</taxon>
        <taxon>Plakobranchidae</taxon>
        <taxon>Plakobranchus</taxon>
    </lineage>
</organism>
<evidence type="ECO:0000259" key="3">
    <source>
        <dbReference type="PROSITE" id="PS50958"/>
    </source>
</evidence>
<accession>A0AAV3ZQG1</accession>
<protein>
    <recommendedName>
        <fullName evidence="3">SMB domain-containing protein</fullName>
    </recommendedName>
</protein>
<dbReference type="AlphaFoldDB" id="A0AAV3ZQG1"/>
<dbReference type="PROSITE" id="PS00524">
    <property type="entry name" value="SMB_1"/>
    <property type="match status" value="1"/>
</dbReference>
<feature type="signal peptide" evidence="2">
    <location>
        <begin position="1"/>
        <end position="23"/>
    </location>
</feature>
<dbReference type="InterPro" id="IPR001212">
    <property type="entry name" value="Somatomedin_B_dom"/>
</dbReference>
<dbReference type="InterPro" id="IPR036024">
    <property type="entry name" value="Somatomedin_B-like_dom_sf"/>
</dbReference>
<feature type="domain" description="SMB" evidence="3">
    <location>
        <begin position="75"/>
        <end position="121"/>
    </location>
</feature>
<dbReference type="Pfam" id="PF01033">
    <property type="entry name" value="Somatomedin_B"/>
    <property type="match status" value="1"/>
</dbReference>
<name>A0AAV3ZQG1_9GAST</name>
<evidence type="ECO:0000256" key="1">
    <source>
        <dbReference type="ARBA" id="ARBA00023157"/>
    </source>
</evidence>
<evidence type="ECO:0000313" key="5">
    <source>
        <dbReference type="Proteomes" id="UP000735302"/>
    </source>
</evidence>
<keyword evidence="2" id="KW-0732">Signal</keyword>
<comment type="caution">
    <text evidence="4">The sequence shown here is derived from an EMBL/GenBank/DDBJ whole genome shotgun (WGS) entry which is preliminary data.</text>
</comment>
<keyword evidence="1" id="KW-1015">Disulfide bond</keyword>
<dbReference type="Gene3D" id="4.10.410.20">
    <property type="match status" value="1"/>
</dbReference>
<evidence type="ECO:0000313" key="4">
    <source>
        <dbReference type="EMBL" id="GFN97426.1"/>
    </source>
</evidence>
<keyword evidence="5" id="KW-1185">Reference proteome</keyword>
<dbReference type="EMBL" id="BLXT01002773">
    <property type="protein sequence ID" value="GFN97426.1"/>
    <property type="molecule type" value="Genomic_DNA"/>
</dbReference>
<dbReference type="SUPFAM" id="SSF90188">
    <property type="entry name" value="Somatomedin B domain"/>
    <property type="match status" value="1"/>
</dbReference>
<feature type="chain" id="PRO_5043831200" description="SMB domain-containing protein" evidence="2">
    <location>
        <begin position="24"/>
        <end position="700"/>
    </location>
</feature>
<reference evidence="4 5" key="1">
    <citation type="journal article" date="2021" name="Elife">
        <title>Chloroplast acquisition without the gene transfer in kleptoplastic sea slugs, Plakobranchus ocellatus.</title>
        <authorList>
            <person name="Maeda T."/>
            <person name="Takahashi S."/>
            <person name="Yoshida T."/>
            <person name="Shimamura S."/>
            <person name="Takaki Y."/>
            <person name="Nagai Y."/>
            <person name="Toyoda A."/>
            <person name="Suzuki Y."/>
            <person name="Arimoto A."/>
            <person name="Ishii H."/>
            <person name="Satoh N."/>
            <person name="Nishiyama T."/>
            <person name="Hasebe M."/>
            <person name="Maruyama T."/>
            <person name="Minagawa J."/>
            <person name="Obokata J."/>
            <person name="Shigenobu S."/>
        </authorList>
    </citation>
    <scope>NUCLEOTIDE SEQUENCE [LARGE SCALE GENOMIC DNA]</scope>
</reference>
<sequence>MKLFVFPFTPLLAGIITLTRTEASNRHLQSSTTTIPSGSTPTTSKFWMSTAHEDIFELILSAGLCEEELATPMVETETCRDQCGAIGKIDSEHLNCSCNSRCLRINDCCLDFMTECPFEYRQGYSLFFDTGLTEVCESDGFAVVSGCLSFGPGENEIILHDAAKGLDLNITIPTLGPRTLTDYLGKSVEKVEDKENGFIFLSKEVYDECRLSNSVPMLIPRTVVLDCRLQNRRSMNLTLDTKSTLDDYLEQKNSLFTRLFDFLETCEVSEVVHEKSSAMQRCHLPAVIECYHISKGVFTATIAGLCQVMTGKKKDVAFLDPGAYALFSEKATFTSLKSGSPCYYYMPNERKMKDSEHSPIKEAAFIKIAETSVKTIKTALNQTHHDSPKQPMKTKTLVRDVNSIANQTLYDKSEKSSTGNTQVGRSSYTVTIDALGFKTLLECPSLDVYLHQCLFIGINDVGITSGTNKDNDEAVFYSLRADLKHKPKKVKDNLQMPVPFRSCICLTMFVALQSLKTFETTSSSLGQTMCDLKLRLFERDLVKGVWRQPPRMKISHVGLNLTQEQQENAAALDRTLWDRIRNTEATKSNLNLQSKLDLLKVINEAGGIKTYLEDFMVRTTNACPDDNLGYITFCLSVHEHVTWDQSTSEVYTERCMFLDLDPSNSAKDFRRSEFTEIMYRIVLSLCIAVYSLTSPPLTAG</sequence>
<dbReference type="Proteomes" id="UP000735302">
    <property type="component" value="Unassembled WGS sequence"/>
</dbReference>
<proteinExistence type="predicted"/>